<name>A0ABU4JD69_9FLAO</name>
<comment type="caution">
    <text evidence="2">The sequence shown here is derived from an EMBL/GenBank/DDBJ whole genome shotgun (WGS) entry which is preliminary data.</text>
</comment>
<keyword evidence="3" id="KW-1185">Reference proteome</keyword>
<dbReference type="EMBL" id="JAMXLT020000002">
    <property type="protein sequence ID" value="MDW8547624.1"/>
    <property type="molecule type" value="Genomic_DNA"/>
</dbReference>
<gene>
    <name evidence="2" type="ORF">NG800_001800</name>
</gene>
<dbReference type="RefSeq" id="WP_063968904.1">
    <property type="nucleotide sequence ID" value="NZ_JAMXLT020000002.1"/>
</dbReference>
<evidence type="ECO:0000256" key="1">
    <source>
        <dbReference type="SAM" id="MobiDB-lite"/>
    </source>
</evidence>
<accession>A0ABU4JD69</accession>
<organism evidence="2 3">
    <name type="scientific">Epilithonimonas ginsengisoli</name>
    <dbReference type="NCBI Taxonomy" id="1245592"/>
    <lineage>
        <taxon>Bacteria</taxon>
        <taxon>Pseudomonadati</taxon>
        <taxon>Bacteroidota</taxon>
        <taxon>Flavobacteriia</taxon>
        <taxon>Flavobacteriales</taxon>
        <taxon>Weeksellaceae</taxon>
        <taxon>Chryseobacterium group</taxon>
        <taxon>Epilithonimonas</taxon>
    </lineage>
</organism>
<protein>
    <submittedName>
        <fullName evidence="2">Uncharacterized protein</fullName>
    </submittedName>
</protein>
<reference evidence="2 3" key="1">
    <citation type="submission" date="2023-11" db="EMBL/GenBank/DDBJ databases">
        <title>First isolation, identification, and characterization of non-pathogenic Epilithonimonas ginsengisoli isolated from diseased farmed rainbow trout (Oncorhynchus mykiss) in Chile.</title>
        <authorList>
            <person name="Miranda C.D."/>
            <person name="Irgang R."/>
            <person name="Concha C."/>
            <person name="Rojas R."/>
            <person name="Avendano R."/>
        </authorList>
    </citation>
    <scope>NUCLEOTIDE SEQUENCE [LARGE SCALE GENOMIC DNA]</scope>
    <source>
        <strain evidence="2 3">FP99</strain>
    </source>
</reference>
<dbReference type="Proteomes" id="UP001204439">
    <property type="component" value="Unassembled WGS sequence"/>
</dbReference>
<proteinExistence type="predicted"/>
<evidence type="ECO:0000313" key="3">
    <source>
        <dbReference type="Proteomes" id="UP001204439"/>
    </source>
</evidence>
<feature type="region of interest" description="Disordered" evidence="1">
    <location>
        <begin position="112"/>
        <end position="135"/>
    </location>
</feature>
<evidence type="ECO:0000313" key="2">
    <source>
        <dbReference type="EMBL" id="MDW8547624.1"/>
    </source>
</evidence>
<sequence>MNSTSETGHARNVANANLFNSYAANLGAIYKPSNPELELAKLQTIYTKAFAEQEEVNTTLPPYTLAVKARQAVFAPINKKLTKLEKAYKTTTGVTAAQMENFQTIARKIKGTRKDPPAAPTPPATQPDSHSVSQLSFDQRTNNYGQLIELFNNTPNYGPNEEEYTIPILQEERSQMRQTTQQVAETYFPLSQARTRRNETLYTNDNNLVDTFNLAKDYISLILDKKSPEYKAFAKLKFKKIES</sequence>